<dbReference type="PANTHER" id="PTHR30050:SF4">
    <property type="entry name" value="ATP-BINDING PROTEIN RV3427C IN INSERTION SEQUENCE-RELATED"/>
    <property type="match status" value="1"/>
</dbReference>
<protein>
    <submittedName>
        <fullName evidence="3">ATP-binding protein</fullName>
    </submittedName>
</protein>
<dbReference type="PANTHER" id="PTHR30050">
    <property type="entry name" value="CHROMOSOMAL REPLICATION INITIATOR PROTEIN DNAA"/>
    <property type="match status" value="1"/>
</dbReference>
<keyword evidence="3" id="KW-0547">Nucleotide-binding</keyword>
<evidence type="ECO:0000256" key="1">
    <source>
        <dbReference type="SAM" id="MobiDB-lite"/>
    </source>
</evidence>
<evidence type="ECO:0000259" key="2">
    <source>
        <dbReference type="SMART" id="SM00382"/>
    </source>
</evidence>
<gene>
    <name evidence="3" type="ORF">V8247_08815</name>
</gene>
<dbReference type="SMART" id="SM00382">
    <property type="entry name" value="AAA"/>
    <property type="match status" value="2"/>
</dbReference>
<dbReference type="GO" id="GO:0005524">
    <property type="term" value="F:ATP binding"/>
    <property type="evidence" value="ECO:0007669"/>
    <property type="project" value="UniProtKB-KW"/>
</dbReference>
<dbReference type="InterPro" id="IPR003593">
    <property type="entry name" value="AAA+_ATPase"/>
</dbReference>
<evidence type="ECO:0000313" key="4">
    <source>
        <dbReference type="Proteomes" id="UP001375370"/>
    </source>
</evidence>
<accession>A0ABZ2J867</accession>
<dbReference type="CDD" id="cd00009">
    <property type="entry name" value="AAA"/>
    <property type="match status" value="2"/>
</dbReference>
<name>A0ABZ2J867_9CHLR</name>
<proteinExistence type="predicted"/>
<evidence type="ECO:0000313" key="3">
    <source>
        <dbReference type="EMBL" id="WWX25336.1"/>
    </source>
</evidence>
<dbReference type="InterPro" id="IPR027417">
    <property type="entry name" value="P-loop_NTPase"/>
</dbReference>
<dbReference type="Pfam" id="PF01695">
    <property type="entry name" value="IstB_IS21"/>
    <property type="match status" value="2"/>
</dbReference>
<feature type="domain" description="AAA+ ATPase" evidence="2">
    <location>
        <begin position="104"/>
        <end position="230"/>
    </location>
</feature>
<dbReference type="InterPro" id="IPR002611">
    <property type="entry name" value="IstB_ATP-bd"/>
</dbReference>
<dbReference type="EMBL" id="CP146612">
    <property type="protein sequence ID" value="WWX25336.1"/>
    <property type="molecule type" value="Genomic_DNA"/>
</dbReference>
<dbReference type="RefSeq" id="WP_338737476.1">
    <property type="nucleotide sequence ID" value="NZ_CP146612.1"/>
</dbReference>
<dbReference type="SUPFAM" id="SSF52540">
    <property type="entry name" value="P-loop containing nucleoside triphosphate hydrolases"/>
    <property type="match status" value="2"/>
</dbReference>
<feature type="domain" description="AAA+ ATPase" evidence="2">
    <location>
        <begin position="289"/>
        <end position="421"/>
    </location>
</feature>
<organism evidence="3 4">
    <name type="scientific">Candidatus Dehalogenimonas loeffleri</name>
    <dbReference type="NCBI Taxonomy" id="3127115"/>
    <lineage>
        <taxon>Bacteria</taxon>
        <taxon>Bacillati</taxon>
        <taxon>Chloroflexota</taxon>
        <taxon>Dehalococcoidia</taxon>
        <taxon>Dehalococcoidales</taxon>
        <taxon>Dehalococcoidaceae</taxon>
        <taxon>Dehalogenimonas</taxon>
    </lineage>
</organism>
<feature type="compositionally biased region" description="Basic residues" evidence="1">
    <location>
        <begin position="432"/>
        <end position="448"/>
    </location>
</feature>
<reference evidence="3 4" key="1">
    <citation type="submission" date="2024-03" db="EMBL/GenBank/DDBJ databases">
        <title>A Dehalogenimonas Isolated from Estuarine Sediments Dihaloeliminates Chlorinated Alkanes.</title>
        <authorList>
            <person name="Yang Y."/>
            <person name="Wang H."/>
        </authorList>
    </citation>
    <scope>NUCLEOTIDE SEQUENCE [LARGE SCALE GENOMIC DNA]</scope>
    <source>
        <strain evidence="3 4">W</strain>
    </source>
</reference>
<dbReference type="Proteomes" id="UP001375370">
    <property type="component" value="Chromosome"/>
</dbReference>
<feature type="region of interest" description="Disordered" evidence="1">
    <location>
        <begin position="426"/>
        <end position="448"/>
    </location>
</feature>
<dbReference type="Gene3D" id="3.40.50.300">
    <property type="entry name" value="P-loop containing nucleotide triphosphate hydrolases"/>
    <property type="match status" value="2"/>
</dbReference>
<sequence length="448" mass="50725">MSNDRFEQRSDMKPECPKCLGARFVYPKTPSGKIDYSRSVPCTCVAGTTDMMLKKQRLLDYSRLGTLRELNFDNLLPEGRHGDLQQKTSYMSAVEAARIFTGEPKGLLVFTGPSGSGKTHVLAAIVNELIASGKTVVYRSAPDMMDELRAGFSQGAEYAYADLFERLKTIPILVLDDFGVQNDSPWVREKLEQLLTYRNHQELPTVIATGVPFEVLDERVKNRINNAHQTAMFSLGSNDISGRDWAEGLELQKRMTFASFDRERLNLPLEEQENLNRAYKVAYDFARAPDGWLILQGVTGCGKTHLASSIVNYRYQSNLPALFTVVPEFLDHLRSTFTPDSRVSYDEIFDRVKTTPFLVLDDFGEHASTPWAQEKLYQVISYRYNAQLPTVITTRSSLDEIEPAISSRFIDHQFSMVFNITAPDYRGDTSRGKKAHSRAGNKTYYPKK</sequence>
<keyword evidence="4" id="KW-1185">Reference proteome</keyword>
<keyword evidence="3" id="KW-0067">ATP-binding</keyword>